<keyword evidence="8" id="KW-0863">Zinc-finger</keyword>
<reference evidence="11 12" key="1">
    <citation type="submission" date="2016-03" db="EMBL/GenBank/DDBJ databases">
        <title>EvidentialGene: Evidence-directed Construction of Genes on Genomes.</title>
        <authorList>
            <person name="Gilbert D.G."/>
            <person name="Choi J.-H."/>
            <person name="Mockaitis K."/>
            <person name="Colbourne J."/>
            <person name="Pfrender M."/>
        </authorList>
    </citation>
    <scope>NUCLEOTIDE SEQUENCE [LARGE SCALE GENOMIC DNA]</scope>
    <source>
        <strain evidence="11 12">Xinb3</strain>
        <tissue evidence="11">Complete organism</tissue>
    </source>
</reference>
<evidence type="ECO:0000256" key="9">
    <source>
        <dbReference type="SAM" id="MobiDB-lite"/>
    </source>
</evidence>
<evidence type="ECO:0000313" key="11">
    <source>
        <dbReference type="EMBL" id="KZS03442.1"/>
    </source>
</evidence>
<dbReference type="SUPFAM" id="SSF50630">
    <property type="entry name" value="Acid proteases"/>
    <property type="match status" value="2"/>
</dbReference>
<dbReference type="GO" id="GO:0003964">
    <property type="term" value="F:RNA-directed DNA polymerase activity"/>
    <property type="evidence" value="ECO:0007669"/>
    <property type="project" value="UniProtKB-KW"/>
</dbReference>
<evidence type="ECO:0000259" key="10">
    <source>
        <dbReference type="PROSITE" id="PS50158"/>
    </source>
</evidence>
<dbReference type="CDD" id="cd00303">
    <property type="entry name" value="retropepsin_like"/>
    <property type="match status" value="1"/>
</dbReference>
<keyword evidence="12" id="KW-1185">Reference proteome</keyword>
<keyword evidence="6" id="KW-0378">Hydrolase</keyword>
<dbReference type="InterPro" id="IPR043128">
    <property type="entry name" value="Rev_trsase/Diguanyl_cyclase"/>
</dbReference>
<protein>
    <recommendedName>
        <fullName evidence="1">RNA-directed DNA polymerase</fullName>
        <ecNumber evidence="1">2.7.7.49</ecNumber>
    </recommendedName>
</protein>
<gene>
    <name evidence="11" type="ORF">APZ42_033822</name>
</gene>
<feature type="non-terminal residue" evidence="11">
    <location>
        <position position="1258"/>
    </location>
</feature>
<dbReference type="PROSITE" id="PS50158">
    <property type="entry name" value="ZF_CCHC"/>
    <property type="match status" value="1"/>
</dbReference>
<dbReference type="EMBL" id="LRGB01003271">
    <property type="protein sequence ID" value="KZS03442.1"/>
    <property type="molecule type" value="Genomic_DNA"/>
</dbReference>
<keyword evidence="4" id="KW-0540">Nuclease</keyword>
<dbReference type="AlphaFoldDB" id="A0A164KPN4"/>
<feature type="compositionally biased region" description="Polar residues" evidence="9">
    <location>
        <begin position="707"/>
        <end position="736"/>
    </location>
</feature>
<feature type="region of interest" description="Disordered" evidence="9">
    <location>
        <begin position="585"/>
        <end position="736"/>
    </location>
</feature>
<evidence type="ECO:0000256" key="4">
    <source>
        <dbReference type="ARBA" id="ARBA00022722"/>
    </source>
</evidence>
<dbReference type="OrthoDB" id="6379928at2759"/>
<feature type="compositionally biased region" description="Polar residues" evidence="9">
    <location>
        <begin position="679"/>
        <end position="690"/>
    </location>
</feature>
<evidence type="ECO:0000256" key="6">
    <source>
        <dbReference type="ARBA" id="ARBA00022801"/>
    </source>
</evidence>
<dbReference type="Gene3D" id="4.10.60.10">
    <property type="entry name" value="Zinc finger, CCHC-type"/>
    <property type="match status" value="1"/>
</dbReference>
<sequence>MVFLKRQDLSRTQGMEEPTVRKIYPWKPKTCEEFLTVAKAYTEASLMSEARGWKDAAMEPRKPHEQTPNLSVVYPDQQAKFMKSMRELFQDTCEKLMAREKNEQEKAKGPYNPIGRSTDGKPFCFHCKRPGQIARYCFKNPESPNYKTPTRDTARATTSTTKAAVNLATQAPNVQEGKNMLNFDETNLIKEPVFCGEVNATAVIDTGATVTVISLELSKKTQFVQQPWDGSGIILANGSRVVAEGAAEILVTHKNRSVKGKAIFMALSGMKLLMENDFLKQFGSIRINYQAEKPLLTMGDLPLAVISLNAKEESEDTVLVSNERQEIPAYSIKPVSAKVSSKLEGACVLKQSVSLMATTSLSMVHALVQKELENISVANLSPKSLWLKKGVTLGTIGKNSKKWENTEESGEASGTDAAIEGVDQKLKKLLDNLKSRIGENLHEDKKILGHVVTKEGIDSDPEKLKAVENFPSPAVGHSTANKVKRVQSFLGLCSYYRRHIQNFAAIAPKDPKHCIARPLTSLTKKDSFIWGTDQENNEEKEITGVIAGITHHEQQQDKELSQQKTEIEQLRQKILELECANKSRELSQENSATIAATDRYKTRGPNSNERQARSPYSRVRFQQCRDSSRESTYSRSREASFSRSRDGSPHGGNYNHTSNLREGPTSRDGFTTYPDRSRQYSVRPQNQGPTHHQAIRPYHQPNAIPIYQNQPQPSWQNQANNFQPRPQQSSNNQRTPGNIENICHKCNKKGHIARECWTNMAHINRPFCRPIHVVTKALVDTGAAASLISADILYSLNNKKLKQTKNNNTPIFRTVSGQLLQSVGHYEFSITINNNHTINHYFYVIKNLNEDYILGLDFLSNNNVKISTRDKNIYYDHLGVEHIWQNSFLPLYNITFSKAGINIRLIPIPNNNDCEEFSQKDNKNLKMFAQFDIHSSAVADQRQQGKPENEISLFPEEIKSKIKLLLGKHELIFADKESDLSLVTHVKHFINIGDSAPTNQRLRRTPEALKETVKSKIEIILKNKIIRDSHSPFSVAIVMVPKKDGELRLCIDYRPLNKITIKNRYPLPRIDDTVDALCGSIESGGVEVVIAYTSKHLNDREAKWSTTEKEAYAIVHAIEVFRTYLYGRRFTVFTDHRPLEWLMSKTEPAGRLARWALKIQEYDIVIGYRPGKSHQNADSLSRIPIVPIATVATRARTKGEIKTVDKELVRLQHEDKYCKYIFKNLMKMKSQEGIMKRKINNYKLNDKRELVDKYDRLP</sequence>
<dbReference type="GO" id="GO:0004519">
    <property type="term" value="F:endonuclease activity"/>
    <property type="evidence" value="ECO:0007669"/>
    <property type="project" value="UniProtKB-KW"/>
</dbReference>
<dbReference type="Proteomes" id="UP000076858">
    <property type="component" value="Unassembled WGS sequence"/>
</dbReference>
<keyword evidence="5" id="KW-0255">Endonuclease</keyword>
<dbReference type="SUPFAM" id="SSF56672">
    <property type="entry name" value="DNA/RNA polymerases"/>
    <property type="match status" value="2"/>
</dbReference>
<dbReference type="GO" id="GO:0004190">
    <property type="term" value="F:aspartic-type endopeptidase activity"/>
    <property type="evidence" value="ECO:0007669"/>
    <property type="project" value="InterPro"/>
</dbReference>
<keyword evidence="7" id="KW-0695">RNA-directed DNA polymerase</keyword>
<evidence type="ECO:0000256" key="7">
    <source>
        <dbReference type="ARBA" id="ARBA00022918"/>
    </source>
</evidence>
<evidence type="ECO:0000256" key="8">
    <source>
        <dbReference type="PROSITE-ProRule" id="PRU00047"/>
    </source>
</evidence>
<accession>A0A164KPN4</accession>
<dbReference type="Pfam" id="PF13975">
    <property type="entry name" value="gag-asp_proteas"/>
    <property type="match status" value="1"/>
</dbReference>
<keyword evidence="8" id="KW-0862">Zinc</keyword>
<feature type="domain" description="CCHC-type" evidence="10">
    <location>
        <begin position="743"/>
        <end position="756"/>
    </location>
</feature>
<dbReference type="PANTHER" id="PTHR37984">
    <property type="entry name" value="PROTEIN CBG26694"/>
    <property type="match status" value="1"/>
</dbReference>
<dbReference type="SMART" id="SM00343">
    <property type="entry name" value="ZnF_C2HC"/>
    <property type="match status" value="2"/>
</dbReference>
<dbReference type="InterPro" id="IPR021109">
    <property type="entry name" value="Peptidase_aspartic_dom_sf"/>
</dbReference>
<dbReference type="InterPro" id="IPR001878">
    <property type="entry name" value="Znf_CCHC"/>
</dbReference>
<dbReference type="CDD" id="cd09274">
    <property type="entry name" value="RNase_HI_RT_Ty3"/>
    <property type="match status" value="1"/>
</dbReference>
<dbReference type="Gene3D" id="3.30.70.270">
    <property type="match status" value="2"/>
</dbReference>
<organism evidence="11 12">
    <name type="scientific">Daphnia magna</name>
    <dbReference type="NCBI Taxonomy" id="35525"/>
    <lineage>
        <taxon>Eukaryota</taxon>
        <taxon>Metazoa</taxon>
        <taxon>Ecdysozoa</taxon>
        <taxon>Arthropoda</taxon>
        <taxon>Crustacea</taxon>
        <taxon>Branchiopoda</taxon>
        <taxon>Diplostraca</taxon>
        <taxon>Cladocera</taxon>
        <taxon>Anomopoda</taxon>
        <taxon>Daphniidae</taxon>
        <taxon>Daphnia</taxon>
    </lineage>
</organism>
<dbReference type="InterPro" id="IPR050951">
    <property type="entry name" value="Retrovirus_Pol_polyprotein"/>
</dbReference>
<keyword evidence="2" id="KW-0808">Transferase</keyword>
<evidence type="ECO:0000256" key="5">
    <source>
        <dbReference type="ARBA" id="ARBA00022759"/>
    </source>
</evidence>
<dbReference type="Pfam" id="PF17917">
    <property type="entry name" value="RT_RNaseH"/>
    <property type="match status" value="1"/>
</dbReference>
<dbReference type="GO" id="GO:0006508">
    <property type="term" value="P:proteolysis"/>
    <property type="evidence" value="ECO:0007669"/>
    <property type="project" value="InterPro"/>
</dbReference>
<proteinExistence type="predicted"/>
<dbReference type="Gene3D" id="2.40.70.10">
    <property type="entry name" value="Acid Proteases"/>
    <property type="match status" value="2"/>
</dbReference>
<dbReference type="InterPro" id="IPR001969">
    <property type="entry name" value="Aspartic_peptidase_AS"/>
</dbReference>
<dbReference type="PROSITE" id="PS00141">
    <property type="entry name" value="ASP_PROTEASE"/>
    <property type="match status" value="1"/>
</dbReference>
<evidence type="ECO:0000256" key="2">
    <source>
        <dbReference type="ARBA" id="ARBA00022679"/>
    </source>
</evidence>
<dbReference type="Gene3D" id="3.10.10.10">
    <property type="entry name" value="HIV Type 1 Reverse Transcriptase, subunit A, domain 1"/>
    <property type="match status" value="1"/>
</dbReference>
<dbReference type="GO" id="GO:0003676">
    <property type="term" value="F:nucleic acid binding"/>
    <property type="evidence" value="ECO:0007669"/>
    <property type="project" value="InterPro"/>
</dbReference>
<evidence type="ECO:0000256" key="1">
    <source>
        <dbReference type="ARBA" id="ARBA00012493"/>
    </source>
</evidence>
<keyword evidence="8" id="KW-0479">Metal-binding</keyword>
<name>A0A164KPN4_9CRUS</name>
<comment type="caution">
    <text evidence="11">The sequence shown here is derived from an EMBL/GenBank/DDBJ whole genome shotgun (WGS) entry which is preliminary data.</text>
</comment>
<dbReference type="InterPro" id="IPR041373">
    <property type="entry name" value="RT_RNaseH"/>
</dbReference>
<feature type="compositionally biased region" description="Basic and acidic residues" evidence="9">
    <location>
        <begin position="635"/>
        <end position="648"/>
    </location>
</feature>
<dbReference type="PANTHER" id="PTHR37984:SF5">
    <property type="entry name" value="PROTEIN NYNRIN-LIKE"/>
    <property type="match status" value="1"/>
</dbReference>
<evidence type="ECO:0000256" key="3">
    <source>
        <dbReference type="ARBA" id="ARBA00022695"/>
    </source>
</evidence>
<keyword evidence="3" id="KW-0548">Nucleotidyltransferase</keyword>
<dbReference type="GO" id="GO:0008270">
    <property type="term" value="F:zinc ion binding"/>
    <property type="evidence" value="ECO:0007669"/>
    <property type="project" value="UniProtKB-KW"/>
</dbReference>
<evidence type="ECO:0000313" key="12">
    <source>
        <dbReference type="Proteomes" id="UP000076858"/>
    </source>
</evidence>
<dbReference type="InterPro" id="IPR043502">
    <property type="entry name" value="DNA/RNA_pol_sf"/>
</dbReference>
<dbReference type="EC" id="2.7.7.49" evidence="1"/>